<evidence type="ECO:0000259" key="1">
    <source>
        <dbReference type="Pfam" id="PF13960"/>
    </source>
</evidence>
<dbReference type="Pfam" id="PF13960">
    <property type="entry name" value="DUF4218"/>
    <property type="match status" value="1"/>
</dbReference>
<accession>A0A3P3YEB9</accession>
<reference evidence="2 3" key="1">
    <citation type="submission" date="2018-03" db="EMBL/GenBank/DDBJ databases">
        <authorList>
            <person name="Fogelqvist J."/>
        </authorList>
    </citation>
    <scope>NUCLEOTIDE SEQUENCE [LARGE SCALE GENOMIC DNA]</scope>
</reference>
<proteinExistence type="predicted"/>
<name>A0A3P3YEB9_PLABS</name>
<organism evidence="2 3">
    <name type="scientific">Plasmodiophora brassicae</name>
    <name type="common">Clubroot disease agent</name>
    <dbReference type="NCBI Taxonomy" id="37360"/>
    <lineage>
        <taxon>Eukaryota</taxon>
        <taxon>Sar</taxon>
        <taxon>Rhizaria</taxon>
        <taxon>Endomyxa</taxon>
        <taxon>Phytomyxea</taxon>
        <taxon>Plasmodiophorida</taxon>
        <taxon>Plasmodiophoridae</taxon>
        <taxon>Plasmodiophora</taxon>
    </lineage>
</organism>
<dbReference type="InterPro" id="IPR025452">
    <property type="entry name" value="DUF4218"/>
</dbReference>
<dbReference type="AlphaFoldDB" id="A0A3P3YEB9"/>
<feature type="domain" description="DUF4218" evidence="1">
    <location>
        <begin position="69"/>
        <end position="131"/>
    </location>
</feature>
<dbReference type="EMBL" id="OVEO01000009">
    <property type="protein sequence ID" value="SPQ98482.1"/>
    <property type="molecule type" value="Genomic_DNA"/>
</dbReference>
<evidence type="ECO:0000313" key="3">
    <source>
        <dbReference type="Proteomes" id="UP000290189"/>
    </source>
</evidence>
<gene>
    <name evidence="2" type="ORF">PLBR_LOCUS5697</name>
</gene>
<dbReference type="Proteomes" id="UP000290189">
    <property type="component" value="Unassembled WGS sequence"/>
</dbReference>
<protein>
    <recommendedName>
        <fullName evidence="1">DUF4218 domain-containing protein</fullName>
    </recommendedName>
</protein>
<geneLocation type="mitochondrion" evidence="2"/>
<evidence type="ECO:0000313" key="2">
    <source>
        <dbReference type="EMBL" id="SPQ98482.1"/>
    </source>
</evidence>
<sequence length="134" mass="15294">MTRRLKKLSARHSTGRQGGRFLLANIDQILAPAEPHSSSKWVSFSIRFAGAQGTVLSLETDRRNIENFKLKDRLFQTFNELERIAPSTLMTIAEHSVVHLPEIIELFGPIAGFVWALLMERFMPRMKHFVTSTV</sequence>
<keyword evidence="2" id="KW-0496">Mitochondrion</keyword>